<organism evidence="5">
    <name type="scientific">Nippostrongylus brasiliensis</name>
    <name type="common">Rat hookworm</name>
    <dbReference type="NCBI Taxonomy" id="27835"/>
    <lineage>
        <taxon>Eukaryota</taxon>
        <taxon>Metazoa</taxon>
        <taxon>Ecdysozoa</taxon>
        <taxon>Nematoda</taxon>
        <taxon>Chromadorea</taxon>
        <taxon>Rhabditida</taxon>
        <taxon>Rhabditina</taxon>
        <taxon>Rhabditomorpha</taxon>
        <taxon>Strongyloidea</taxon>
        <taxon>Heligmosomidae</taxon>
        <taxon>Nippostrongylus</taxon>
    </lineage>
</organism>
<dbReference type="EMBL" id="UYSL01020411">
    <property type="protein sequence ID" value="VDL74490.1"/>
    <property type="molecule type" value="Genomic_DNA"/>
</dbReference>
<dbReference type="OMA" id="ENTMEWI"/>
<dbReference type="WBParaSite" id="NBR_0001090001-mRNA-1">
    <property type="protein sequence ID" value="NBR_0001090001-mRNA-1"/>
    <property type="gene ID" value="NBR_0001090001"/>
</dbReference>
<evidence type="ECO:0000313" key="4">
    <source>
        <dbReference type="Proteomes" id="UP000271162"/>
    </source>
</evidence>
<keyword evidence="4" id="KW-1185">Reference proteome</keyword>
<dbReference type="AlphaFoldDB" id="A0A0N4Y4Q3"/>
<feature type="transmembrane region" description="Helical" evidence="2">
    <location>
        <begin position="78"/>
        <end position="98"/>
    </location>
</feature>
<evidence type="ECO:0000256" key="2">
    <source>
        <dbReference type="SAM" id="Phobius"/>
    </source>
</evidence>
<gene>
    <name evidence="3" type="ORF">NBR_LOCUS10901</name>
</gene>
<keyword evidence="2" id="KW-0812">Transmembrane</keyword>
<dbReference type="STRING" id="27835.A0A0N4Y4Q3"/>
<protein>
    <submittedName>
        <fullName evidence="5">DUF4149 domain-containing protein</fullName>
    </submittedName>
</protein>
<feature type="compositionally biased region" description="Basic and acidic residues" evidence="1">
    <location>
        <begin position="356"/>
        <end position="377"/>
    </location>
</feature>
<evidence type="ECO:0000313" key="3">
    <source>
        <dbReference type="EMBL" id="VDL74490.1"/>
    </source>
</evidence>
<keyword evidence="2" id="KW-0472">Membrane</keyword>
<dbReference type="Proteomes" id="UP000271162">
    <property type="component" value="Unassembled WGS sequence"/>
</dbReference>
<feature type="transmembrane region" description="Helical" evidence="2">
    <location>
        <begin position="38"/>
        <end position="58"/>
    </location>
</feature>
<keyword evidence="2" id="KW-1133">Transmembrane helix</keyword>
<evidence type="ECO:0000256" key="1">
    <source>
        <dbReference type="SAM" id="MobiDB-lite"/>
    </source>
</evidence>
<feature type="region of interest" description="Disordered" evidence="1">
    <location>
        <begin position="356"/>
        <end position="382"/>
    </location>
</feature>
<evidence type="ECO:0000313" key="5">
    <source>
        <dbReference type="WBParaSite" id="NBR_0001090001-mRNA-1"/>
    </source>
</evidence>
<proteinExistence type="predicted"/>
<accession>A0A0N4Y4Q3</accession>
<sequence>MAFFALEALNFYECASLTQLNSWTEPFWGRQRWFTSPAFRTLTPLVVLTAAVVGIFNSEEATSAWSCLGRFEAATRDFWFPIVLAHSCLGLAALAFTLEGMLKRKSMPQFQQVVEQHLKPLPSTRGEEVEKCQRNHGLTAIGPWLLFTTWLFLALSADWIVTPVNYWAVACSLGYSACELAIFALTTPPVYNAVTGTLTKNPPGLGNPTRKELKTNHRQLRKPKHRGKGYLAKTGFLQVKLCNQLRRRWTAWYKMLREKNLKKTKAQIIFMIYHSKLKQDLYFRKRKACRKRVRQLFGVWWKKTYKSDTQPDAVLKLKTRVDMYLEERAALMENLAFLGGQGIVRDQPPQRLACLSRERRGPPEDGGERGNVSKEQNEAENTMEWIEKLTDSTFKMAVQNYDYLERSRSLREWGPPLK</sequence>
<reference evidence="5" key="1">
    <citation type="submission" date="2017-02" db="UniProtKB">
        <authorList>
            <consortium name="WormBaseParasite"/>
        </authorList>
    </citation>
    <scope>IDENTIFICATION</scope>
</reference>
<name>A0A0N4Y4Q3_NIPBR</name>
<reference evidence="3 4" key="2">
    <citation type="submission" date="2018-11" db="EMBL/GenBank/DDBJ databases">
        <authorList>
            <consortium name="Pathogen Informatics"/>
        </authorList>
    </citation>
    <scope>NUCLEOTIDE SEQUENCE [LARGE SCALE GENOMIC DNA]</scope>
</reference>